<dbReference type="OrthoDB" id="5861884at2759"/>
<dbReference type="InterPro" id="IPR013785">
    <property type="entry name" value="Aldolase_TIM"/>
</dbReference>
<dbReference type="GO" id="GO:0030214">
    <property type="term" value="P:hyaluronan catabolic process"/>
    <property type="evidence" value="ECO:0007669"/>
    <property type="project" value="TreeGrafter"/>
</dbReference>
<evidence type="ECO:0000256" key="3">
    <source>
        <dbReference type="RuleBase" id="RU610713"/>
    </source>
</evidence>
<accession>A0A0B1SUH2</accession>
<name>A0A0B1SUH2_OESDE</name>
<dbReference type="Proteomes" id="UP000053660">
    <property type="component" value="Unassembled WGS sequence"/>
</dbReference>
<dbReference type="PANTHER" id="PTHR11769">
    <property type="entry name" value="HYALURONIDASE"/>
    <property type="match status" value="1"/>
</dbReference>
<dbReference type="EC" id="3.2.1.35" evidence="3"/>
<dbReference type="Pfam" id="PF01630">
    <property type="entry name" value="Glyco_hydro_56"/>
    <property type="match status" value="1"/>
</dbReference>
<protein>
    <recommendedName>
        <fullName evidence="3">Hyaluronidase</fullName>
        <ecNumber evidence="3">3.2.1.35</ecNumber>
    </recommendedName>
</protein>
<comment type="catalytic activity">
    <reaction evidence="3">
        <text>Random hydrolysis of (1-&gt;4)-linkages between N-acetyl-beta-D-glucosamine and D-glucuronate residues in hyaluronate.</text>
        <dbReference type="EC" id="3.2.1.35"/>
    </reaction>
</comment>
<dbReference type="GO" id="GO:0005975">
    <property type="term" value="P:carbohydrate metabolic process"/>
    <property type="evidence" value="ECO:0007669"/>
    <property type="project" value="InterPro"/>
</dbReference>
<keyword evidence="5" id="KW-1185">Reference proteome</keyword>
<dbReference type="AlphaFoldDB" id="A0A0B1SUH2"/>
<dbReference type="EMBL" id="KN558480">
    <property type="protein sequence ID" value="KHJ87127.1"/>
    <property type="molecule type" value="Genomic_DNA"/>
</dbReference>
<dbReference type="PANTHER" id="PTHR11769:SF35">
    <property type="entry name" value="HYALURONIDASE"/>
    <property type="match status" value="1"/>
</dbReference>
<reference evidence="4 5" key="1">
    <citation type="submission" date="2014-03" db="EMBL/GenBank/DDBJ databases">
        <title>Draft genome of the hookworm Oesophagostomum dentatum.</title>
        <authorList>
            <person name="Mitreva M."/>
        </authorList>
    </citation>
    <scope>NUCLEOTIDE SEQUENCE [LARGE SCALE GENOMIC DNA]</scope>
    <source>
        <strain evidence="4 5">OD-Hann</strain>
    </source>
</reference>
<dbReference type="SUPFAM" id="SSF51445">
    <property type="entry name" value="(Trans)glycosidases"/>
    <property type="match status" value="1"/>
</dbReference>
<dbReference type="InterPro" id="IPR018155">
    <property type="entry name" value="Hyaluronidase"/>
</dbReference>
<gene>
    <name evidence="4" type="ORF">OESDEN_13105</name>
</gene>
<comment type="similarity">
    <text evidence="1 3">Belongs to the glycosyl hydrolase 56 family.</text>
</comment>
<evidence type="ECO:0000256" key="2">
    <source>
        <dbReference type="ARBA" id="ARBA00023157"/>
    </source>
</evidence>
<dbReference type="Gene3D" id="3.20.20.70">
    <property type="entry name" value="Aldolase class I"/>
    <property type="match status" value="2"/>
</dbReference>
<evidence type="ECO:0000256" key="1">
    <source>
        <dbReference type="ARBA" id="ARBA00008871"/>
    </source>
</evidence>
<evidence type="ECO:0000313" key="4">
    <source>
        <dbReference type="EMBL" id="KHJ87127.1"/>
    </source>
</evidence>
<dbReference type="GO" id="GO:0004415">
    <property type="term" value="F:hyalurononglucosaminidase activity"/>
    <property type="evidence" value="ECO:0007669"/>
    <property type="project" value="UniProtKB-UniRule"/>
</dbReference>
<keyword evidence="3" id="KW-0378">Hydrolase</keyword>
<organism evidence="4 5">
    <name type="scientific">Oesophagostomum dentatum</name>
    <name type="common">Nodular worm</name>
    <dbReference type="NCBI Taxonomy" id="61180"/>
    <lineage>
        <taxon>Eukaryota</taxon>
        <taxon>Metazoa</taxon>
        <taxon>Ecdysozoa</taxon>
        <taxon>Nematoda</taxon>
        <taxon>Chromadorea</taxon>
        <taxon>Rhabditida</taxon>
        <taxon>Rhabditina</taxon>
        <taxon>Rhabditomorpha</taxon>
        <taxon>Strongyloidea</taxon>
        <taxon>Strongylidae</taxon>
        <taxon>Oesophagostomum</taxon>
    </lineage>
</organism>
<dbReference type="InterPro" id="IPR017853">
    <property type="entry name" value="GH"/>
</dbReference>
<keyword evidence="3" id="KW-0326">Glycosidase</keyword>
<keyword evidence="2" id="KW-1015">Disulfide bond</keyword>
<evidence type="ECO:0000313" key="5">
    <source>
        <dbReference type="Proteomes" id="UP000053660"/>
    </source>
</evidence>
<proteinExistence type="inferred from homology"/>
<sequence>MAKNIHPHAKWGFYGLPYCNYDAGQNGAILKEARRISRKYKPPLPIYAYTKIEYDPKKEPDKFYNDSDLCASIVQPANMGVNGIILWSTSQNITGRCEKIQKEMQKIGQ</sequence>